<dbReference type="Proteomes" id="UP000053780">
    <property type="component" value="Unassembled WGS sequence"/>
</dbReference>
<gene>
    <name evidence="2" type="ORF">NAPIS_ORF01347</name>
</gene>
<dbReference type="Pfam" id="PF05002">
    <property type="entry name" value="SGS"/>
    <property type="match status" value="1"/>
</dbReference>
<name>T0MD12_9MICR</name>
<sequence>MIEFAESKTKVFLFFYNENITNIELVNEKLLKVDSNHIDLFKEIINIENIIKTKYKTEIVLIKKYPTKWYTLNGPKQSYNKIKFLKHKDDDDVENQECDVLDVLSRIYQNSDDDTRRAMEKSFVESGGKVLSTNWKDVKDKKVEYKETKKELK</sequence>
<proteinExistence type="predicted"/>
<dbReference type="EMBL" id="KE647178">
    <property type="protein sequence ID" value="EQB61091.1"/>
    <property type="molecule type" value="Genomic_DNA"/>
</dbReference>
<reference evidence="2 3" key="1">
    <citation type="journal article" date="2013" name="BMC Genomics">
        <title>Genome sequencing and comparative genomics of honey bee microsporidia, Nosema apis reveal novel insights into host-parasite interactions.</title>
        <authorList>
            <person name="Chen Yp."/>
            <person name="Pettis J.S."/>
            <person name="Zhao Y."/>
            <person name="Liu X."/>
            <person name="Tallon L.J."/>
            <person name="Sadzewicz L.D."/>
            <person name="Li R."/>
            <person name="Zheng H."/>
            <person name="Huang S."/>
            <person name="Zhang X."/>
            <person name="Hamilton M.C."/>
            <person name="Pernal S.F."/>
            <person name="Melathopoulos A.P."/>
            <person name="Yan X."/>
            <person name="Evans J.D."/>
        </authorList>
    </citation>
    <scope>NUCLEOTIDE SEQUENCE [LARGE SCALE GENOMIC DNA]</scope>
    <source>
        <strain evidence="2 3">BRL 01</strain>
    </source>
</reference>
<accession>T0MD12</accession>
<dbReference type="HOGENOM" id="CLU_144307_0_0_1"/>
<dbReference type="GO" id="GO:0051087">
    <property type="term" value="F:protein-folding chaperone binding"/>
    <property type="evidence" value="ECO:0007669"/>
    <property type="project" value="InterPro"/>
</dbReference>
<dbReference type="OrthoDB" id="1898560at2759"/>
<dbReference type="AlphaFoldDB" id="T0MD12"/>
<evidence type="ECO:0000259" key="1">
    <source>
        <dbReference type="PROSITE" id="PS51048"/>
    </source>
</evidence>
<dbReference type="InterPro" id="IPR008978">
    <property type="entry name" value="HSP20-like_chaperone"/>
</dbReference>
<evidence type="ECO:0000313" key="2">
    <source>
        <dbReference type="EMBL" id="EQB61091.1"/>
    </source>
</evidence>
<dbReference type="VEuPathDB" id="MicrosporidiaDB:NAPIS_ORF01347"/>
<feature type="domain" description="SGS" evidence="1">
    <location>
        <begin position="58"/>
        <end position="153"/>
    </location>
</feature>
<organism evidence="2 3">
    <name type="scientific">Vairimorpha apis BRL 01</name>
    <dbReference type="NCBI Taxonomy" id="1037528"/>
    <lineage>
        <taxon>Eukaryota</taxon>
        <taxon>Fungi</taxon>
        <taxon>Fungi incertae sedis</taxon>
        <taxon>Microsporidia</taxon>
        <taxon>Nosematidae</taxon>
        <taxon>Vairimorpha</taxon>
    </lineage>
</organism>
<evidence type="ECO:0000313" key="3">
    <source>
        <dbReference type="Proteomes" id="UP000053780"/>
    </source>
</evidence>
<dbReference type="InterPro" id="IPR007699">
    <property type="entry name" value="SGS_dom"/>
</dbReference>
<dbReference type="PROSITE" id="PS51048">
    <property type="entry name" value="SGS"/>
    <property type="match status" value="1"/>
</dbReference>
<dbReference type="InterPro" id="IPR044563">
    <property type="entry name" value="Sgt1-like"/>
</dbReference>
<dbReference type="SUPFAM" id="SSF49764">
    <property type="entry name" value="HSP20-like chaperones"/>
    <property type="match status" value="1"/>
</dbReference>
<keyword evidence="3" id="KW-1185">Reference proteome</keyword>
<dbReference type="PANTHER" id="PTHR45862">
    <property type="entry name" value="PROTEIN SGT1 HOMOLOG"/>
    <property type="match status" value="1"/>
</dbReference>
<protein>
    <submittedName>
        <fullName evidence="2">Sgs domain containing protein</fullName>
    </submittedName>
</protein>